<dbReference type="AlphaFoldDB" id="A0A485LDF2"/>
<dbReference type="EMBL" id="CAADRA010006737">
    <property type="protein sequence ID" value="VFT96486.1"/>
    <property type="molecule type" value="Genomic_DNA"/>
</dbReference>
<organism evidence="2 3">
    <name type="scientific">Aphanomyces stellatus</name>
    <dbReference type="NCBI Taxonomy" id="120398"/>
    <lineage>
        <taxon>Eukaryota</taxon>
        <taxon>Sar</taxon>
        <taxon>Stramenopiles</taxon>
        <taxon>Oomycota</taxon>
        <taxon>Saprolegniomycetes</taxon>
        <taxon>Saprolegniales</taxon>
        <taxon>Verrucalvaceae</taxon>
        <taxon>Aphanomyces</taxon>
    </lineage>
</organism>
<name>A0A485LDF2_9STRA</name>
<evidence type="ECO:0000313" key="3">
    <source>
        <dbReference type="Proteomes" id="UP000332933"/>
    </source>
</evidence>
<accession>A0A485LDF2</accession>
<gene>
    <name evidence="2" type="primary">Aste57867_19788</name>
    <name evidence="1" type="ORF">As57867_019723</name>
    <name evidence="2" type="ORF">ASTE57867_19788</name>
</gene>
<dbReference type="EMBL" id="VJMH01006714">
    <property type="protein sequence ID" value="KAF0688615.1"/>
    <property type="molecule type" value="Genomic_DNA"/>
</dbReference>
<sequence>MPALLTPNSASQMRMLMKHSSSGDDTCNGDHHLHAEPESNMLASKLRDRMDALVAIDNQLEQCHASRSVTVEEVEETIEWLQARIEPPVRHNSVSGVAHAVLQWARSRIDSNPDTLEPATSLPLAWGSTSLGFTWEQMNFGVLNAPLYVDMLHARRLVLSGSLLHATPMDRAEFVKWFEEFLDHVRLCDALKQRLLQIKARLTNKTIRVLADYTHVQARYEESVWIMQSGAVPVAFDDKILACLAEVEHVLRDEENAVAEANLLVVNPTLEMEALSSLLRSIDGDADEATFVAKLIAWMHHAVAADDFAAAFALLAPEAQRSLATDWMQDLVDHVHRLQVFDVEFHYSVVNERARADIVVPHVAPRAS</sequence>
<dbReference type="OrthoDB" id="70759at2759"/>
<dbReference type="Proteomes" id="UP000332933">
    <property type="component" value="Unassembled WGS sequence"/>
</dbReference>
<evidence type="ECO:0000313" key="2">
    <source>
        <dbReference type="EMBL" id="VFT96486.1"/>
    </source>
</evidence>
<evidence type="ECO:0000313" key="1">
    <source>
        <dbReference type="EMBL" id="KAF0688615.1"/>
    </source>
</evidence>
<protein>
    <submittedName>
        <fullName evidence="2">Aste57867_19788 protein</fullName>
    </submittedName>
</protein>
<keyword evidence="3" id="KW-1185">Reference proteome</keyword>
<reference evidence="2 3" key="1">
    <citation type="submission" date="2019-03" db="EMBL/GenBank/DDBJ databases">
        <authorList>
            <person name="Gaulin E."/>
            <person name="Dumas B."/>
        </authorList>
    </citation>
    <scope>NUCLEOTIDE SEQUENCE [LARGE SCALE GENOMIC DNA]</scope>
    <source>
        <strain evidence="2">CBS 568.67</strain>
    </source>
</reference>
<reference evidence="1" key="2">
    <citation type="submission" date="2019-06" db="EMBL/GenBank/DDBJ databases">
        <title>Genomics analysis of Aphanomyces spp. identifies a new class of oomycete effector associated with host adaptation.</title>
        <authorList>
            <person name="Gaulin E."/>
        </authorList>
    </citation>
    <scope>NUCLEOTIDE SEQUENCE</scope>
    <source>
        <strain evidence="1">CBS 578.67</strain>
    </source>
</reference>
<proteinExistence type="predicted"/>